<dbReference type="Gene3D" id="1.10.245.10">
    <property type="entry name" value="SWIB/MDM2 domain"/>
    <property type="match status" value="1"/>
</dbReference>
<dbReference type="PROSITE" id="PS51998">
    <property type="entry name" value="DEK_C"/>
    <property type="match status" value="1"/>
</dbReference>
<dbReference type="EMBL" id="JH795881">
    <property type="protein sequence ID" value="EJT96741.1"/>
    <property type="molecule type" value="Genomic_DNA"/>
</dbReference>
<dbReference type="STRING" id="1858805.M5FU41"/>
<feature type="domain" description="DM2" evidence="2">
    <location>
        <begin position="219"/>
        <end position="296"/>
    </location>
</feature>
<gene>
    <name evidence="4" type="ORF">DACRYDRAFT_25556</name>
</gene>
<accession>M5FU41</accession>
<dbReference type="Proteomes" id="UP000030653">
    <property type="component" value="Unassembled WGS sequence"/>
</dbReference>
<reference evidence="4 5" key="1">
    <citation type="journal article" date="2012" name="Science">
        <title>The Paleozoic origin of enzymatic lignin decomposition reconstructed from 31 fungal genomes.</title>
        <authorList>
            <person name="Floudas D."/>
            <person name="Binder M."/>
            <person name="Riley R."/>
            <person name="Barry K."/>
            <person name="Blanchette R.A."/>
            <person name="Henrissat B."/>
            <person name="Martinez A.T."/>
            <person name="Otillar R."/>
            <person name="Spatafora J.W."/>
            <person name="Yadav J.S."/>
            <person name="Aerts A."/>
            <person name="Benoit I."/>
            <person name="Boyd A."/>
            <person name="Carlson A."/>
            <person name="Copeland A."/>
            <person name="Coutinho P.M."/>
            <person name="de Vries R.P."/>
            <person name="Ferreira P."/>
            <person name="Findley K."/>
            <person name="Foster B."/>
            <person name="Gaskell J."/>
            <person name="Glotzer D."/>
            <person name="Gorecki P."/>
            <person name="Heitman J."/>
            <person name="Hesse C."/>
            <person name="Hori C."/>
            <person name="Igarashi K."/>
            <person name="Jurgens J.A."/>
            <person name="Kallen N."/>
            <person name="Kersten P."/>
            <person name="Kohler A."/>
            <person name="Kuees U."/>
            <person name="Kumar T.K.A."/>
            <person name="Kuo A."/>
            <person name="LaButti K."/>
            <person name="Larrondo L.F."/>
            <person name="Lindquist E."/>
            <person name="Ling A."/>
            <person name="Lombard V."/>
            <person name="Lucas S."/>
            <person name="Lundell T."/>
            <person name="Martin R."/>
            <person name="McLaughlin D.J."/>
            <person name="Morgenstern I."/>
            <person name="Morin E."/>
            <person name="Murat C."/>
            <person name="Nagy L.G."/>
            <person name="Nolan M."/>
            <person name="Ohm R.A."/>
            <person name="Patyshakuliyeva A."/>
            <person name="Rokas A."/>
            <person name="Ruiz-Duenas F.J."/>
            <person name="Sabat G."/>
            <person name="Salamov A."/>
            <person name="Samejima M."/>
            <person name="Schmutz J."/>
            <person name="Slot J.C."/>
            <person name="St John F."/>
            <person name="Stenlid J."/>
            <person name="Sun H."/>
            <person name="Sun S."/>
            <person name="Syed K."/>
            <person name="Tsang A."/>
            <person name="Wiebenga A."/>
            <person name="Young D."/>
            <person name="Pisabarro A."/>
            <person name="Eastwood D.C."/>
            <person name="Martin F."/>
            <person name="Cullen D."/>
            <person name="Grigoriev I.V."/>
            <person name="Hibbett D.S."/>
        </authorList>
    </citation>
    <scope>NUCLEOTIDE SEQUENCE [LARGE SCALE GENOMIC DNA]</scope>
    <source>
        <strain evidence="4 5">DJM-731 SS1</strain>
    </source>
</reference>
<dbReference type="InterPro" id="IPR036885">
    <property type="entry name" value="SWIB_MDM2_dom_sf"/>
</dbReference>
<dbReference type="PANTHER" id="PTHR13844">
    <property type="entry name" value="SWI/SNF-RELATED MATRIX-ASSOCIATED ACTIN-DEPENDENT REGULATOR OF CHROMATIN SUBFAMILY D"/>
    <property type="match status" value="1"/>
</dbReference>
<name>M5FU41_DACPD</name>
<dbReference type="CDD" id="cd10567">
    <property type="entry name" value="SWIB-MDM2_like"/>
    <property type="match status" value="1"/>
</dbReference>
<evidence type="ECO:0000259" key="2">
    <source>
        <dbReference type="PROSITE" id="PS51925"/>
    </source>
</evidence>
<evidence type="ECO:0000313" key="4">
    <source>
        <dbReference type="EMBL" id="EJT96741.1"/>
    </source>
</evidence>
<evidence type="ECO:0000313" key="5">
    <source>
        <dbReference type="Proteomes" id="UP000030653"/>
    </source>
</evidence>
<sequence>MTSVPALQPRIYAILSGPSTDLETISAKRVRKQLQAEDPLVTPDFIRDNKAAIDQLIATVFNQVKEERQTGILPPANPGPVGGTLGTGMGGTYQPMQGYNATAGLGLALPNMGYAASASHAGSKRKFEDLALSQSSPGMPLQAHPTGYVNTKQELSDAQLARQLSAELNGHSTRGAVTAPPGSLARKAGKKKTKKSKEEVEDSGGEGGERPKKKARGGGFQKPYALSPALQELTGETALPRPLVVKALWDHIKANQLQNPQNRKEILCDDKMRAVFGMQKIDMFRMNKELGKYLGDVVVAGEA</sequence>
<protein>
    <submittedName>
        <fullName evidence="4">SWIB-domain-containing protein</fullName>
    </submittedName>
</protein>
<dbReference type="PROSITE" id="PS51925">
    <property type="entry name" value="SWIB_MDM2"/>
    <property type="match status" value="1"/>
</dbReference>
<dbReference type="GeneID" id="63689275"/>
<dbReference type="OrthoDB" id="10251073at2759"/>
<feature type="region of interest" description="Disordered" evidence="1">
    <location>
        <begin position="170"/>
        <end position="222"/>
    </location>
</feature>
<keyword evidence="5" id="KW-1185">Reference proteome</keyword>
<dbReference type="SUPFAM" id="SSF47592">
    <property type="entry name" value="SWIB/MDM2 domain"/>
    <property type="match status" value="1"/>
</dbReference>
<dbReference type="InterPro" id="IPR003121">
    <property type="entry name" value="SWIB_MDM2_domain"/>
</dbReference>
<dbReference type="HOGENOM" id="CLU_046065_1_1_1"/>
<dbReference type="OMA" id="KVWQYIR"/>
<feature type="domain" description="DEK-C" evidence="3">
    <location>
        <begin position="1"/>
        <end position="62"/>
    </location>
</feature>
<dbReference type="SMART" id="SM00151">
    <property type="entry name" value="SWIB"/>
    <property type="match status" value="1"/>
</dbReference>
<evidence type="ECO:0000256" key="1">
    <source>
        <dbReference type="SAM" id="MobiDB-lite"/>
    </source>
</evidence>
<dbReference type="Pfam" id="PF02201">
    <property type="entry name" value="SWIB"/>
    <property type="match status" value="1"/>
</dbReference>
<dbReference type="AlphaFoldDB" id="M5FU41"/>
<organism evidence="4 5">
    <name type="scientific">Dacryopinax primogenitus (strain DJM 731)</name>
    <name type="common">Brown rot fungus</name>
    <dbReference type="NCBI Taxonomy" id="1858805"/>
    <lineage>
        <taxon>Eukaryota</taxon>
        <taxon>Fungi</taxon>
        <taxon>Dikarya</taxon>
        <taxon>Basidiomycota</taxon>
        <taxon>Agaricomycotina</taxon>
        <taxon>Dacrymycetes</taxon>
        <taxon>Dacrymycetales</taxon>
        <taxon>Dacrymycetaceae</taxon>
        <taxon>Dacryopinax</taxon>
    </lineage>
</organism>
<evidence type="ECO:0000259" key="3">
    <source>
        <dbReference type="PROSITE" id="PS51998"/>
    </source>
</evidence>
<dbReference type="InterPro" id="IPR019835">
    <property type="entry name" value="SWIB_domain"/>
</dbReference>
<dbReference type="InterPro" id="IPR014876">
    <property type="entry name" value="DEK_C"/>
</dbReference>
<dbReference type="RefSeq" id="XP_040623639.1">
    <property type="nucleotide sequence ID" value="XM_040774213.1"/>
</dbReference>
<proteinExistence type="predicted"/>